<dbReference type="EMBL" id="HBEC01043616">
    <property type="protein sequence ID" value="CAD8309704.1"/>
    <property type="molecule type" value="Transcribed_RNA"/>
</dbReference>
<dbReference type="InterPro" id="IPR001107">
    <property type="entry name" value="Band_7"/>
</dbReference>
<dbReference type="SUPFAM" id="SSF117892">
    <property type="entry name" value="Band 7/SPFH domain"/>
    <property type="match status" value="1"/>
</dbReference>
<organism evidence="4">
    <name type="scientific">Chlamydomonas euryale</name>
    <dbReference type="NCBI Taxonomy" id="1486919"/>
    <lineage>
        <taxon>Eukaryota</taxon>
        <taxon>Viridiplantae</taxon>
        <taxon>Chlorophyta</taxon>
        <taxon>core chlorophytes</taxon>
        <taxon>Chlorophyceae</taxon>
        <taxon>CS clade</taxon>
        <taxon>Chlamydomonadales</taxon>
        <taxon>Chlamydomonadaceae</taxon>
        <taxon>Chlamydomonas</taxon>
    </lineage>
</organism>
<evidence type="ECO:0000256" key="2">
    <source>
        <dbReference type="SAM" id="Phobius"/>
    </source>
</evidence>
<evidence type="ECO:0000313" key="4">
    <source>
        <dbReference type="EMBL" id="CAD8309704.1"/>
    </source>
</evidence>
<reference evidence="4" key="1">
    <citation type="submission" date="2021-01" db="EMBL/GenBank/DDBJ databases">
        <authorList>
            <person name="Corre E."/>
            <person name="Pelletier E."/>
            <person name="Niang G."/>
            <person name="Scheremetjew M."/>
            <person name="Finn R."/>
            <person name="Kale V."/>
            <person name="Holt S."/>
            <person name="Cochrane G."/>
            <person name="Meng A."/>
            <person name="Brown T."/>
            <person name="Cohen L."/>
        </authorList>
    </citation>
    <scope>NUCLEOTIDE SEQUENCE</scope>
    <source>
        <strain evidence="4">CCMP219</strain>
    </source>
</reference>
<protein>
    <recommendedName>
        <fullName evidence="3">Band 7 domain-containing protein</fullName>
    </recommendedName>
</protein>
<feature type="transmembrane region" description="Helical" evidence="2">
    <location>
        <begin position="12"/>
        <end position="31"/>
    </location>
</feature>
<keyword evidence="2" id="KW-0812">Transmembrane</keyword>
<evidence type="ECO:0000259" key="3">
    <source>
        <dbReference type="Pfam" id="PF01145"/>
    </source>
</evidence>
<name>A0A7R9Z6L7_9CHLO</name>
<sequence length="441" mass="47872">MDVDSAQFQLALVATGGLGLALVAGSLMSALPAAPSIGGSAIGLAVALGALWSWKSRWFTGKANEWILVVRNGRMVKAGVGLTVFRGMYDTVVSFPSVIQKVSFAAEQVSKEVQGLHVSGFCIWSVNRVDDGPFKAYRYLDGLSTSGLANANDNLARMCESIIRSAVASMTIDEVMRNRDAMRDKVKHDMGSIVQGWGVWLETVEVTEVTVCSKSLFDDMQVEFRQQSRQAAELTKLSAKEKIEQATVASNLQISKMKTEADHSTALYKASKKMEESIAAAEHARQLTMAKADHETQASIYQQQKRLEEEKAQEENLCVMQQLNLAAAQRRAQLEAAIAEADDALEATKQSRRLMREAEAADQDLKLLRQRLAEEMAMGPASLTRLSLETARDVYARLPVQSVKVVNVSGAGARADANSLNSLLPGLMGIQAAMNAGATRD</sequence>
<feature type="coiled-coil region" evidence="1">
    <location>
        <begin position="320"/>
        <end position="378"/>
    </location>
</feature>
<feature type="transmembrane region" description="Helical" evidence="2">
    <location>
        <begin position="37"/>
        <end position="54"/>
    </location>
</feature>
<evidence type="ECO:0000256" key="1">
    <source>
        <dbReference type="SAM" id="Coils"/>
    </source>
</evidence>
<keyword evidence="2" id="KW-1133">Transmembrane helix</keyword>
<proteinExistence type="predicted"/>
<gene>
    <name evidence="4" type="ORF">CEUR00632_LOCUS20322</name>
</gene>
<dbReference type="Pfam" id="PF01145">
    <property type="entry name" value="Band_7"/>
    <property type="match status" value="1"/>
</dbReference>
<dbReference type="InterPro" id="IPR036013">
    <property type="entry name" value="Band_7/SPFH_dom_sf"/>
</dbReference>
<feature type="domain" description="Band 7" evidence="3">
    <location>
        <begin position="62"/>
        <end position="235"/>
    </location>
</feature>
<keyword evidence="1" id="KW-0175">Coiled coil</keyword>
<dbReference type="AlphaFoldDB" id="A0A7R9Z6L7"/>
<dbReference type="Gene3D" id="3.30.479.30">
    <property type="entry name" value="Band 7 domain"/>
    <property type="match status" value="1"/>
</dbReference>
<keyword evidence="2" id="KW-0472">Membrane</keyword>
<accession>A0A7R9Z6L7</accession>